<accession>A0A2T5J0M5</accession>
<protein>
    <recommendedName>
        <fullName evidence="3">4a-hydroxytetrahydrobiopterin dehydratase</fullName>
        <ecNumber evidence="3">4.2.1.96</ecNumber>
    </recommendedName>
</protein>
<dbReference type="OrthoDB" id="9800108at2"/>
<keyword evidence="4" id="KW-0456">Lyase</keyword>
<evidence type="ECO:0000313" key="5">
    <source>
        <dbReference type="EMBL" id="PTQ89836.1"/>
    </source>
</evidence>
<comment type="similarity">
    <text evidence="2">Belongs to the pterin-4-alpha-carbinolamine dehydratase family.</text>
</comment>
<comment type="catalytic activity">
    <reaction evidence="1">
        <text>(4aS,6R)-4a-hydroxy-L-erythro-5,6,7,8-tetrahydrobiopterin = (6R)-L-erythro-6,7-dihydrobiopterin + H2O</text>
        <dbReference type="Rhea" id="RHEA:11920"/>
        <dbReference type="ChEBI" id="CHEBI:15377"/>
        <dbReference type="ChEBI" id="CHEBI:15642"/>
        <dbReference type="ChEBI" id="CHEBI:43120"/>
        <dbReference type="EC" id="4.2.1.96"/>
    </reaction>
</comment>
<name>A0A2T5J0M5_9GAMM</name>
<proteinExistence type="inferred from homology"/>
<evidence type="ECO:0000256" key="4">
    <source>
        <dbReference type="ARBA" id="ARBA00023239"/>
    </source>
</evidence>
<dbReference type="InterPro" id="IPR001533">
    <property type="entry name" value="Pterin_deHydtase"/>
</dbReference>
<dbReference type="GO" id="GO:0006729">
    <property type="term" value="P:tetrahydrobiopterin biosynthetic process"/>
    <property type="evidence" value="ECO:0007669"/>
    <property type="project" value="InterPro"/>
</dbReference>
<dbReference type="RefSeq" id="WP_107865351.1">
    <property type="nucleotide sequence ID" value="NZ_QAON01000005.1"/>
</dbReference>
<evidence type="ECO:0000256" key="2">
    <source>
        <dbReference type="ARBA" id="ARBA00006472"/>
    </source>
</evidence>
<gene>
    <name evidence="5" type="ORF">C8N29_105164</name>
</gene>
<dbReference type="GO" id="GO:0008124">
    <property type="term" value="F:4-alpha-hydroxytetrahydrobiopterin dehydratase activity"/>
    <property type="evidence" value="ECO:0007669"/>
    <property type="project" value="UniProtKB-EC"/>
</dbReference>
<dbReference type="Proteomes" id="UP000244223">
    <property type="component" value="Unassembled WGS sequence"/>
</dbReference>
<dbReference type="EC" id="4.2.1.96" evidence="3"/>
<evidence type="ECO:0000256" key="1">
    <source>
        <dbReference type="ARBA" id="ARBA00001554"/>
    </source>
</evidence>
<keyword evidence="6" id="KW-1185">Reference proteome</keyword>
<dbReference type="PANTHER" id="PTHR12599:SF0">
    <property type="entry name" value="PTERIN-4-ALPHA-CARBINOLAMINE DEHYDRATASE"/>
    <property type="match status" value="1"/>
</dbReference>
<dbReference type="EMBL" id="QAON01000005">
    <property type="protein sequence ID" value="PTQ89836.1"/>
    <property type="molecule type" value="Genomic_DNA"/>
</dbReference>
<comment type="caution">
    <text evidence="5">The sequence shown here is derived from an EMBL/GenBank/DDBJ whole genome shotgun (WGS) entry which is preliminary data.</text>
</comment>
<evidence type="ECO:0000313" key="6">
    <source>
        <dbReference type="Proteomes" id="UP000244223"/>
    </source>
</evidence>
<dbReference type="SUPFAM" id="SSF55248">
    <property type="entry name" value="PCD-like"/>
    <property type="match status" value="1"/>
</dbReference>
<evidence type="ECO:0000256" key="3">
    <source>
        <dbReference type="ARBA" id="ARBA00013252"/>
    </source>
</evidence>
<dbReference type="Gene3D" id="3.30.1360.20">
    <property type="entry name" value="Transcriptional coactivator/pterin dehydratase"/>
    <property type="match status" value="1"/>
</dbReference>
<dbReference type="Pfam" id="PF01329">
    <property type="entry name" value="Pterin_4a"/>
    <property type="match status" value="1"/>
</dbReference>
<sequence>MNHLSLEPFFQGHPDWRMRAGKLHREYCFKDFNHAFAFMTQVAMLSERMNHHPDWSNSYNRVIIDLITHDAQSVTGKDISLAVAIEQLWQHKL</sequence>
<organism evidence="5 6">
    <name type="scientific">Agitococcus lubricus</name>
    <dbReference type="NCBI Taxonomy" id="1077255"/>
    <lineage>
        <taxon>Bacteria</taxon>
        <taxon>Pseudomonadati</taxon>
        <taxon>Pseudomonadota</taxon>
        <taxon>Gammaproteobacteria</taxon>
        <taxon>Moraxellales</taxon>
        <taxon>Moraxellaceae</taxon>
        <taxon>Agitococcus</taxon>
    </lineage>
</organism>
<dbReference type="AlphaFoldDB" id="A0A2T5J0M5"/>
<dbReference type="InterPro" id="IPR036428">
    <property type="entry name" value="PCD_sf"/>
</dbReference>
<dbReference type="PANTHER" id="PTHR12599">
    <property type="entry name" value="PTERIN-4-ALPHA-CARBINOLAMINE DEHYDRATASE"/>
    <property type="match status" value="1"/>
</dbReference>
<reference evidence="5 6" key="1">
    <citation type="submission" date="2018-04" db="EMBL/GenBank/DDBJ databases">
        <title>Genomic Encyclopedia of Archaeal and Bacterial Type Strains, Phase II (KMG-II): from individual species to whole genera.</title>
        <authorList>
            <person name="Goeker M."/>
        </authorList>
    </citation>
    <scope>NUCLEOTIDE SEQUENCE [LARGE SCALE GENOMIC DNA]</scope>
    <source>
        <strain evidence="5 6">DSM 5822</strain>
    </source>
</reference>